<reference evidence="2" key="1">
    <citation type="submission" date="2020-08" db="EMBL/GenBank/DDBJ databases">
        <title>Multicomponent nature underlies the extraordinary mechanical properties of spider dragline silk.</title>
        <authorList>
            <person name="Kono N."/>
            <person name="Nakamura H."/>
            <person name="Mori M."/>
            <person name="Yoshida Y."/>
            <person name="Ohtoshi R."/>
            <person name="Malay A.D."/>
            <person name="Moran D.A.P."/>
            <person name="Tomita M."/>
            <person name="Numata K."/>
            <person name="Arakawa K."/>
        </authorList>
    </citation>
    <scope>NUCLEOTIDE SEQUENCE</scope>
</reference>
<evidence type="ECO:0008006" key="4">
    <source>
        <dbReference type="Google" id="ProtNLM"/>
    </source>
</evidence>
<name>A0A8X6WAB9_TRICX</name>
<feature type="compositionally biased region" description="Basic and acidic residues" evidence="1">
    <location>
        <begin position="18"/>
        <end position="55"/>
    </location>
</feature>
<dbReference type="Gene3D" id="1.20.120.20">
    <property type="entry name" value="Apolipoprotein"/>
    <property type="match status" value="1"/>
</dbReference>
<dbReference type="SUPFAM" id="SSF58113">
    <property type="entry name" value="Apolipoprotein A-I"/>
    <property type="match status" value="1"/>
</dbReference>
<sequence>MDEQLKALLKGINALKSGQEETKERIENMQRSQEETMKRMENIQRSKEETKNELKEGMQKGLEDMPKGQERMQKCQEDLKNALEKKIDNVEEKINSVEEKIALKVEEKIAVVEEKIEKKVEQVEEIIREQVDERTEEVAGNFSQRFEDLEKKLLACEKMNENKFVPTSAVPVPASPKPMDGLRGVKACQLAESLREEAAEILQTLPDTERLNLNSLYNALDLRFSQKYSKYYARLQMKTRLQKTGESLQEYASEVERLANLAFSDHPATVREAISLQYFVDGLKDGENQRLVTADEPCESRLLKEMEKLKEDMQTIKAGISNQEKRNFKCWGCGGMGHLRRNSPRARKEENTVSSSNQEN</sequence>
<feature type="region of interest" description="Disordered" evidence="1">
    <location>
        <begin position="340"/>
        <end position="360"/>
    </location>
</feature>
<feature type="region of interest" description="Disordered" evidence="1">
    <location>
        <begin position="16"/>
        <end position="55"/>
    </location>
</feature>
<keyword evidence="3" id="KW-1185">Reference proteome</keyword>
<dbReference type="PANTHER" id="PTHR45823:SF1">
    <property type="entry name" value="T-SNARE COILED-COIL HOMOLOGY DOMAIN-CONTAINING PROTEIN"/>
    <property type="match status" value="1"/>
</dbReference>
<evidence type="ECO:0000256" key="1">
    <source>
        <dbReference type="SAM" id="MobiDB-lite"/>
    </source>
</evidence>
<dbReference type="AlphaFoldDB" id="A0A8X6WAB9"/>
<organism evidence="2 3">
    <name type="scientific">Trichonephila clavipes</name>
    <name type="common">Golden silk orbweaver</name>
    <name type="synonym">Nephila clavipes</name>
    <dbReference type="NCBI Taxonomy" id="2585209"/>
    <lineage>
        <taxon>Eukaryota</taxon>
        <taxon>Metazoa</taxon>
        <taxon>Ecdysozoa</taxon>
        <taxon>Arthropoda</taxon>
        <taxon>Chelicerata</taxon>
        <taxon>Arachnida</taxon>
        <taxon>Araneae</taxon>
        <taxon>Araneomorphae</taxon>
        <taxon>Entelegynae</taxon>
        <taxon>Araneoidea</taxon>
        <taxon>Nephilidae</taxon>
        <taxon>Trichonephila</taxon>
    </lineage>
</organism>
<evidence type="ECO:0000313" key="2">
    <source>
        <dbReference type="EMBL" id="GFY31198.1"/>
    </source>
</evidence>
<dbReference type="PANTHER" id="PTHR45823">
    <property type="entry name" value="T-SNARE COILED-COIL HOMOLOGY DOMAIN-CONTAINING PROTEIN"/>
    <property type="match status" value="1"/>
</dbReference>
<gene>
    <name evidence="2" type="primary">NCL1_43423</name>
    <name evidence="2" type="ORF">TNCV_751611</name>
</gene>
<dbReference type="EMBL" id="BMAU01021397">
    <property type="protein sequence ID" value="GFY31198.1"/>
    <property type="molecule type" value="Genomic_DNA"/>
</dbReference>
<dbReference type="Proteomes" id="UP000887159">
    <property type="component" value="Unassembled WGS sequence"/>
</dbReference>
<evidence type="ECO:0000313" key="3">
    <source>
        <dbReference type="Proteomes" id="UP000887159"/>
    </source>
</evidence>
<accession>A0A8X6WAB9</accession>
<protein>
    <recommendedName>
        <fullName evidence="4">Retrotransposon gag domain-containing protein</fullName>
    </recommendedName>
</protein>
<proteinExistence type="predicted"/>
<comment type="caution">
    <text evidence="2">The sequence shown here is derived from an EMBL/GenBank/DDBJ whole genome shotgun (WGS) entry which is preliminary data.</text>
</comment>